<accession>A0A1C0YBH8</accession>
<dbReference type="GO" id="GO:0009234">
    <property type="term" value="P:menaquinone biosynthetic process"/>
    <property type="evidence" value="ECO:0007669"/>
    <property type="project" value="UniProtKB-UniRule"/>
</dbReference>
<dbReference type="InterPro" id="IPR036849">
    <property type="entry name" value="Enolase-like_C_sf"/>
</dbReference>
<dbReference type="STRING" id="33978.A6M13_15250"/>
<dbReference type="InterPro" id="IPR013342">
    <property type="entry name" value="Mandelate_racemase_C"/>
</dbReference>
<sequence length="369" mass="41217">MFQIERMVVRTAKMQLKAPFKSGIDMIHDKPFLVVEVHTTNGIIGYGEGLAFEKPYYTEETIGTMQHIIGDVLAPLVLHRSLKHPRDIHTLFEPIRRNQMAKSAVETAVWDAYAQLVDQPLAQLLGGTQQAIEVGVAIGLQQDENAMIARIQHALDEGYKRIKVKIKPGEDIDLLRMIRRHFPTIDLMADANSTYTLKQLDRLKALDEFNLVMIEQPLAYDDLVEHAILQQHITTPICLDESICSLADAKRAIQLKSCKIINVKLARVGGFTEAIRIHDYCEQHDIGVWCGGMLEAGIGRAHAIAIASLPNFMYASDIAGANRYWYEDITVPEITASGAKISVPTVAGRGYGLNHEHLERITIGINTYV</sequence>
<evidence type="ECO:0000256" key="2">
    <source>
        <dbReference type="ARBA" id="ARBA00022723"/>
    </source>
</evidence>
<dbReference type="SFLD" id="SFLDF00009">
    <property type="entry name" value="o-succinylbenzoate_synthase"/>
    <property type="match status" value="1"/>
</dbReference>
<keyword evidence="2" id="KW-0479">Metal-binding</keyword>
<reference evidence="8 9" key="1">
    <citation type="submission" date="2016-07" db="EMBL/GenBank/DDBJ databases">
        <title>Caryophanon tenue genome sequencing.</title>
        <authorList>
            <person name="Verma A."/>
            <person name="Pal Y."/>
            <person name="Krishnamurthi S."/>
        </authorList>
    </citation>
    <scope>NUCLEOTIDE SEQUENCE [LARGE SCALE GENOMIC DNA]</scope>
    <source>
        <strain evidence="8 9">DSM 14152</strain>
    </source>
</reference>
<comment type="cofactor">
    <cofactor evidence="1">
        <name>a divalent metal cation</name>
        <dbReference type="ChEBI" id="CHEBI:60240"/>
    </cofactor>
</comment>
<dbReference type="UniPathway" id="UPA01057">
    <property type="reaction ID" value="UER00165"/>
</dbReference>
<dbReference type="InterPro" id="IPR029065">
    <property type="entry name" value="Enolase_C-like"/>
</dbReference>
<feature type="domain" description="Mandelate racemase/muconate lactonizing enzyme C-terminal" evidence="7">
    <location>
        <begin position="144"/>
        <end position="236"/>
    </location>
</feature>
<dbReference type="GO" id="GO:0046872">
    <property type="term" value="F:metal ion binding"/>
    <property type="evidence" value="ECO:0007669"/>
    <property type="project" value="UniProtKB-KW"/>
</dbReference>
<evidence type="ECO:0000256" key="3">
    <source>
        <dbReference type="ARBA" id="ARBA00022842"/>
    </source>
</evidence>
<evidence type="ECO:0000313" key="8">
    <source>
        <dbReference type="EMBL" id="OCS84528.1"/>
    </source>
</evidence>
<evidence type="ECO:0000256" key="4">
    <source>
        <dbReference type="ARBA" id="ARBA00023239"/>
    </source>
</evidence>
<dbReference type="UniPathway" id="UPA00079"/>
<dbReference type="CDD" id="cd03317">
    <property type="entry name" value="NAAAR"/>
    <property type="match status" value="1"/>
</dbReference>
<dbReference type="PANTHER" id="PTHR48073">
    <property type="entry name" value="O-SUCCINYLBENZOATE SYNTHASE-RELATED"/>
    <property type="match status" value="1"/>
</dbReference>
<dbReference type="SUPFAM" id="SSF51604">
    <property type="entry name" value="Enolase C-terminal domain-like"/>
    <property type="match status" value="1"/>
</dbReference>
<dbReference type="SFLD" id="SFLDS00001">
    <property type="entry name" value="Enolase"/>
    <property type="match status" value="1"/>
</dbReference>
<dbReference type="GO" id="GO:0043748">
    <property type="term" value="F:O-succinylbenzoate synthase activity"/>
    <property type="evidence" value="ECO:0007669"/>
    <property type="project" value="UniProtKB-EC"/>
</dbReference>
<evidence type="ECO:0000256" key="1">
    <source>
        <dbReference type="ARBA" id="ARBA00001968"/>
    </source>
</evidence>
<dbReference type="Proteomes" id="UP000093199">
    <property type="component" value="Unassembled WGS sequence"/>
</dbReference>
<dbReference type="NCBIfam" id="TIGR01928">
    <property type="entry name" value="menC_lowGC_arch"/>
    <property type="match status" value="1"/>
</dbReference>
<dbReference type="SFLD" id="SFLDG00180">
    <property type="entry name" value="muconate_cycloisomerase"/>
    <property type="match status" value="1"/>
</dbReference>
<keyword evidence="3" id="KW-0460">Magnesium</keyword>
<dbReference type="InterPro" id="IPR029017">
    <property type="entry name" value="Enolase-like_N"/>
</dbReference>
<dbReference type="EMBL" id="MASJ01000024">
    <property type="protein sequence ID" value="OCS84528.1"/>
    <property type="molecule type" value="Genomic_DNA"/>
</dbReference>
<evidence type="ECO:0000256" key="6">
    <source>
        <dbReference type="NCBIfam" id="TIGR01928"/>
    </source>
</evidence>
<organism evidence="8 9">
    <name type="scientific">Caryophanon tenue</name>
    <dbReference type="NCBI Taxonomy" id="33978"/>
    <lineage>
        <taxon>Bacteria</taxon>
        <taxon>Bacillati</taxon>
        <taxon>Bacillota</taxon>
        <taxon>Bacilli</taxon>
        <taxon>Bacillales</taxon>
        <taxon>Caryophanaceae</taxon>
        <taxon>Caryophanon</taxon>
    </lineage>
</organism>
<dbReference type="Pfam" id="PF13378">
    <property type="entry name" value="MR_MLE_C"/>
    <property type="match status" value="1"/>
</dbReference>
<dbReference type="SMART" id="SM00922">
    <property type="entry name" value="MR_MLE"/>
    <property type="match status" value="1"/>
</dbReference>
<dbReference type="Pfam" id="PF02746">
    <property type="entry name" value="MR_MLE_N"/>
    <property type="match status" value="1"/>
</dbReference>
<evidence type="ECO:0000313" key="9">
    <source>
        <dbReference type="Proteomes" id="UP000093199"/>
    </source>
</evidence>
<dbReference type="InterPro" id="IPR010197">
    <property type="entry name" value="OSBS/NAAAR"/>
</dbReference>
<dbReference type="Gene3D" id="3.20.20.120">
    <property type="entry name" value="Enolase-like C-terminal domain"/>
    <property type="match status" value="1"/>
</dbReference>
<proteinExistence type="predicted"/>
<comment type="caution">
    <text evidence="8">The sequence shown here is derived from an EMBL/GenBank/DDBJ whole genome shotgun (WGS) entry which is preliminary data.</text>
</comment>
<dbReference type="EC" id="4.2.1.113" evidence="5 6"/>
<dbReference type="AlphaFoldDB" id="A0A1C0YBH8"/>
<dbReference type="Gene3D" id="3.30.390.10">
    <property type="entry name" value="Enolase-like, N-terminal domain"/>
    <property type="match status" value="1"/>
</dbReference>
<evidence type="ECO:0000259" key="7">
    <source>
        <dbReference type="SMART" id="SM00922"/>
    </source>
</evidence>
<protein>
    <recommendedName>
        <fullName evidence="5 6">o-succinylbenzoate synthase</fullName>
        <ecNumber evidence="5 6">4.2.1.113</ecNumber>
    </recommendedName>
</protein>
<keyword evidence="9" id="KW-1185">Reference proteome</keyword>
<dbReference type="RefSeq" id="WP_066546398.1">
    <property type="nucleotide sequence ID" value="NZ_MASJ01000024.1"/>
</dbReference>
<gene>
    <name evidence="8" type="ORF">A6M13_15250</name>
</gene>
<name>A0A1C0YBH8_9BACL</name>
<dbReference type="SUPFAM" id="SSF54826">
    <property type="entry name" value="Enolase N-terminal domain-like"/>
    <property type="match status" value="1"/>
</dbReference>
<dbReference type="GO" id="GO:0016854">
    <property type="term" value="F:racemase and epimerase activity"/>
    <property type="evidence" value="ECO:0007669"/>
    <property type="project" value="UniProtKB-ARBA"/>
</dbReference>
<dbReference type="PANTHER" id="PTHR48073:SF5">
    <property type="entry name" value="O-SUCCINYLBENZOATE SYNTHASE"/>
    <property type="match status" value="1"/>
</dbReference>
<keyword evidence="4" id="KW-0456">Lyase</keyword>
<evidence type="ECO:0000256" key="5">
    <source>
        <dbReference type="ARBA" id="ARBA00029491"/>
    </source>
</evidence>
<dbReference type="InterPro" id="IPR013341">
    <property type="entry name" value="Mandelate_racemase_N_dom"/>
</dbReference>